<keyword evidence="1" id="KW-0472">Membrane</keyword>
<organism evidence="2">
    <name type="scientific">Aquifex aeolicus</name>
    <dbReference type="NCBI Taxonomy" id="63363"/>
    <lineage>
        <taxon>Bacteria</taxon>
        <taxon>Pseudomonadati</taxon>
        <taxon>Aquificota</taxon>
        <taxon>Aquificia</taxon>
        <taxon>Aquificales</taxon>
        <taxon>Aquificaceae</taxon>
        <taxon>Aquifex</taxon>
    </lineage>
</organism>
<feature type="transmembrane region" description="Helical" evidence="1">
    <location>
        <begin position="204"/>
        <end position="221"/>
    </location>
</feature>
<dbReference type="EMBL" id="DRNB01000017">
    <property type="protein sequence ID" value="HHJ63394.1"/>
    <property type="molecule type" value="Genomic_DNA"/>
</dbReference>
<dbReference type="Proteomes" id="UP000885792">
    <property type="component" value="Unassembled WGS sequence"/>
</dbReference>
<evidence type="ECO:0000313" key="2">
    <source>
        <dbReference type="EMBL" id="HHJ63394.1"/>
    </source>
</evidence>
<feature type="transmembrane region" description="Helical" evidence="1">
    <location>
        <begin position="131"/>
        <end position="150"/>
    </location>
</feature>
<gene>
    <name evidence="2" type="ORF">ENJ61_00645</name>
</gene>
<evidence type="ECO:0000256" key="1">
    <source>
        <dbReference type="SAM" id="Phobius"/>
    </source>
</evidence>
<feature type="transmembrane region" description="Helical" evidence="1">
    <location>
        <begin position="177"/>
        <end position="192"/>
    </location>
</feature>
<dbReference type="AlphaFoldDB" id="A0A7C5Q160"/>
<feature type="transmembrane region" description="Helical" evidence="1">
    <location>
        <begin position="45"/>
        <end position="65"/>
    </location>
</feature>
<feature type="transmembrane region" description="Helical" evidence="1">
    <location>
        <begin position="98"/>
        <end position="119"/>
    </location>
</feature>
<sequence>MRLLLLLTVASFPVSVTLHHGLVSLCVLIVLYNVFRERKLPQGGLLANPIHLFNFSTVASALLYMPEKIREALSSSFLRYGYLSSLRGEIRGPDFFHLLNRILLLEGILLLPVFAYNLFVMNRYKLLWGNMSKVAEIYALFTLVSLSLALYRRSWIYFLISGVFFAVMMSPARRAEILGLVLTVFLIVALYMKRNRAYLKQGMVFLAAVVVLLTGGFLYFAEHQKDPRFVLALEVLKGQRELNEETLDRLSTTRWNNLKASLVVVGRDFSEGNIVPLLVGHGIYGGGKLTPPPPNGLPYYEGIGIVLEFIQRGALGVIALILIFLRSLKVLFSLDLGRRESLMLLPFVSYMVFYNFSAVFTPYVNATLPVALLMFGLAEGYLRQSRERRI</sequence>
<comment type="caution">
    <text evidence="2">The sequence shown here is derived from an EMBL/GenBank/DDBJ whole genome shotgun (WGS) entry which is preliminary data.</text>
</comment>
<reference evidence="2" key="1">
    <citation type="journal article" date="2020" name="mSystems">
        <title>Genome- and Community-Level Interaction Insights into Carbon Utilization and Element Cycling Functions of Hydrothermarchaeota in Hydrothermal Sediment.</title>
        <authorList>
            <person name="Zhou Z."/>
            <person name="Liu Y."/>
            <person name="Xu W."/>
            <person name="Pan J."/>
            <person name="Luo Z.H."/>
            <person name="Li M."/>
        </authorList>
    </citation>
    <scope>NUCLEOTIDE SEQUENCE [LARGE SCALE GENOMIC DNA]</scope>
    <source>
        <strain evidence="2">HyVt-501</strain>
    </source>
</reference>
<protein>
    <recommendedName>
        <fullName evidence="3">O-antigen ligase domain-containing protein</fullName>
    </recommendedName>
</protein>
<proteinExistence type="predicted"/>
<keyword evidence="1" id="KW-1133">Transmembrane helix</keyword>
<accession>A0A7C5Q160</accession>
<feature type="transmembrane region" description="Helical" evidence="1">
    <location>
        <begin position="340"/>
        <end position="357"/>
    </location>
</feature>
<feature type="transmembrane region" description="Helical" evidence="1">
    <location>
        <begin position="309"/>
        <end position="328"/>
    </location>
</feature>
<keyword evidence="1" id="KW-0812">Transmembrane</keyword>
<evidence type="ECO:0008006" key="3">
    <source>
        <dbReference type="Google" id="ProtNLM"/>
    </source>
</evidence>
<name>A0A7C5Q160_AQUAO</name>